<dbReference type="Pfam" id="PF02321">
    <property type="entry name" value="OEP"/>
    <property type="match status" value="2"/>
</dbReference>
<dbReference type="GO" id="GO:0015562">
    <property type="term" value="F:efflux transmembrane transporter activity"/>
    <property type="evidence" value="ECO:0007669"/>
    <property type="project" value="InterPro"/>
</dbReference>
<feature type="signal peptide" evidence="2">
    <location>
        <begin position="1"/>
        <end position="26"/>
    </location>
</feature>
<dbReference type="RefSeq" id="WP_108370281.1">
    <property type="nucleotide sequence ID" value="NZ_CP028811.1"/>
</dbReference>
<dbReference type="Gene3D" id="2.20.200.10">
    <property type="entry name" value="Outer membrane efflux proteins (OEP)"/>
    <property type="match status" value="1"/>
</dbReference>
<evidence type="ECO:0000313" key="4">
    <source>
        <dbReference type="EMBL" id="AWA29697.1"/>
    </source>
</evidence>
<keyword evidence="2" id="KW-0472">Membrane</keyword>
<keyword evidence="3" id="KW-0175">Coiled coil</keyword>
<dbReference type="EMBL" id="CP028811">
    <property type="protein sequence ID" value="AWA29697.1"/>
    <property type="molecule type" value="Genomic_DNA"/>
</dbReference>
<dbReference type="SUPFAM" id="SSF56954">
    <property type="entry name" value="Outer membrane efflux proteins (OEP)"/>
    <property type="match status" value="1"/>
</dbReference>
<keyword evidence="5" id="KW-1185">Reference proteome</keyword>
<dbReference type="KEGG" id="fmg:HYN48_06165"/>
<feature type="chain" id="PRO_5015375437" evidence="2">
    <location>
        <begin position="27"/>
        <end position="470"/>
    </location>
</feature>
<keyword evidence="2" id="KW-0812">Transmembrane</keyword>
<comment type="similarity">
    <text evidence="1 2">Belongs to the outer membrane factor (OMF) (TC 1.B.17) family.</text>
</comment>
<dbReference type="InterPro" id="IPR010131">
    <property type="entry name" value="MdtP/NodT-like"/>
</dbReference>
<evidence type="ECO:0000256" key="2">
    <source>
        <dbReference type="RuleBase" id="RU362097"/>
    </source>
</evidence>
<dbReference type="AlphaFoldDB" id="A0A2S0RCL4"/>
<proteinExistence type="inferred from homology"/>
<evidence type="ECO:0000313" key="5">
    <source>
        <dbReference type="Proteomes" id="UP000244193"/>
    </source>
</evidence>
<dbReference type="NCBIfam" id="TIGR01845">
    <property type="entry name" value="outer_NodT"/>
    <property type="match status" value="1"/>
</dbReference>
<feature type="coiled-coil region" evidence="3">
    <location>
        <begin position="395"/>
        <end position="458"/>
    </location>
</feature>
<keyword evidence="2" id="KW-0564">Palmitate</keyword>
<dbReference type="InterPro" id="IPR003423">
    <property type="entry name" value="OMP_efflux"/>
</dbReference>
<dbReference type="Proteomes" id="UP000244193">
    <property type="component" value="Chromosome"/>
</dbReference>
<dbReference type="PANTHER" id="PTHR30203">
    <property type="entry name" value="OUTER MEMBRANE CATION EFFLUX PROTEIN"/>
    <property type="match status" value="1"/>
</dbReference>
<keyword evidence="2" id="KW-1134">Transmembrane beta strand</keyword>
<evidence type="ECO:0000256" key="3">
    <source>
        <dbReference type="SAM" id="Coils"/>
    </source>
</evidence>
<sequence>MDLNFNNYIKRAAFLLLLIGAGNAHGQDNTVAVPDAFRNYASADTTNIADIKWKDFFPENDLTSLIDVALVRNNDLLLAEKNIEIANLYYSQAKLGNVPQINAAVTASSNRLSDNSLNGRSANLLLGRKHIEDYNAGLNLSWEADIWGKIRNRKKAALAAYLQTKEAKKALQTAVVANVSNGFYDLLMLDAQLEIAKKTLVLSDSTVFVVNLQYDAGQATLLAKQQTEAQRLVAAQLIPQIEQQIQLQENALSVLTGNFPEAQQRSSLLNSVGIPENLSAGIPAQLLSKRPDVKSAELALDIANARVGAAKASLFPSLNITAAAGVNSFEINNWFNIPASLFGTVAGGLTAPLLNGKKLRTQYQVAKAEREQAVLQFRQAVIVAVGEVSDALAGIDQLAKEYAIATERVATLKKAITNANLLFKNGMANYLEVILAQNNLLQAELELAMIRKERLSANVGLYRALGGGWQ</sequence>
<comment type="subcellular location">
    <subcellularLocation>
        <location evidence="2">Cell membrane</location>
        <topology evidence="2">Lipid-anchor</topology>
    </subcellularLocation>
</comment>
<keyword evidence="2" id="KW-0732">Signal</keyword>
<dbReference type="OrthoDB" id="9770517at2"/>
<organism evidence="4 5">
    <name type="scientific">Flavobacterium magnum</name>
    <dbReference type="NCBI Taxonomy" id="2162713"/>
    <lineage>
        <taxon>Bacteria</taxon>
        <taxon>Pseudomonadati</taxon>
        <taxon>Bacteroidota</taxon>
        <taxon>Flavobacteriia</taxon>
        <taxon>Flavobacteriales</taxon>
        <taxon>Flavobacteriaceae</taxon>
        <taxon>Flavobacterium</taxon>
    </lineage>
</organism>
<protein>
    <submittedName>
        <fullName evidence="4">RND transporter</fullName>
    </submittedName>
</protein>
<reference evidence="4 5" key="1">
    <citation type="submission" date="2018-04" db="EMBL/GenBank/DDBJ databases">
        <title>Genome sequencing of Flavobacterium sp. HYN0048.</title>
        <authorList>
            <person name="Yi H."/>
            <person name="Baek C."/>
        </authorList>
    </citation>
    <scope>NUCLEOTIDE SEQUENCE [LARGE SCALE GENOMIC DNA]</scope>
    <source>
        <strain evidence="4 5">HYN0048</strain>
    </source>
</reference>
<gene>
    <name evidence="4" type="ORF">HYN48_06165</name>
</gene>
<name>A0A2S0RCL4_9FLAO</name>
<accession>A0A2S0RCL4</accession>
<dbReference type="PANTHER" id="PTHR30203:SF33">
    <property type="entry name" value="BLR4455 PROTEIN"/>
    <property type="match status" value="1"/>
</dbReference>
<evidence type="ECO:0000256" key="1">
    <source>
        <dbReference type="ARBA" id="ARBA00007613"/>
    </source>
</evidence>
<dbReference type="Gene3D" id="1.20.1600.10">
    <property type="entry name" value="Outer membrane efflux proteins (OEP)"/>
    <property type="match status" value="1"/>
</dbReference>
<keyword evidence="2" id="KW-0449">Lipoprotein</keyword>
<dbReference type="GO" id="GO:0005886">
    <property type="term" value="C:plasma membrane"/>
    <property type="evidence" value="ECO:0007669"/>
    <property type="project" value="UniProtKB-SubCell"/>
</dbReference>